<name>A0AAN9TJB2_9HEMI</name>
<keyword evidence="13" id="KW-1185">Reference proteome</keyword>
<comment type="function">
    <text evidence="11">Component of the general transcription and DNA repair factor IIH (TFIIH) core complex, which is involved in general and transcription-coupled nucleotide excision repair (NER) of damaged DNA and, when complexed to CAK, in RNA transcription by RNA polymerase II. In NER, TFIIH acts by opening DNA around the lesion to allow the excision of the damaged oligonucleotide and its replacement by a new DNA fragment. In transcription, TFIIH has an essential role in transcription initiation. When the pre-initiation complex (PIC) has been established, TFIIH is required for promoter opening and promoter escape. Phosphorylation of the C-terminal tail (CTD) of the largest subunit of RNA polymerase II by the kinase module CAK controls the initiation of transcription.</text>
</comment>
<proteinExistence type="inferred from homology"/>
<comment type="subcellular location">
    <subcellularLocation>
        <location evidence="1 11">Nucleus</location>
    </subcellularLocation>
</comment>
<dbReference type="FunFam" id="3.40.50.10420:FF:000007">
    <property type="entry name" value="5-formyltetrahydrofolate cyclo-ligase"/>
    <property type="match status" value="1"/>
</dbReference>
<evidence type="ECO:0000256" key="11">
    <source>
        <dbReference type="RuleBase" id="RU368090"/>
    </source>
</evidence>
<evidence type="ECO:0000256" key="6">
    <source>
        <dbReference type="ARBA" id="ARBA00022833"/>
    </source>
</evidence>
<reference evidence="12 13" key="1">
    <citation type="submission" date="2024-03" db="EMBL/GenBank/DDBJ databases">
        <title>Adaptation during the transition from Ophiocordyceps entomopathogen to insect associate is accompanied by gene loss and intensified selection.</title>
        <authorList>
            <person name="Ward C.M."/>
            <person name="Onetto C.A."/>
            <person name="Borneman A.R."/>
        </authorList>
    </citation>
    <scope>NUCLEOTIDE SEQUENCE [LARGE SCALE GENOMIC DNA]</scope>
    <source>
        <strain evidence="12">AWRI1</strain>
        <tissue evidence="12">Single Adult Female</tissue>
    </source>
</reference>
<evidence type="ECO:0000256" key="4">
    <source>
        <dbReference type="ARBA" id="ARBA00022763"/>
    </source>
</evidence>
<dbReference type="GO" id="GO:0008270">
    <property type="term" value="F:zinc ion binding"/>
    <property type="evidence" value="ECO:0007669"/>
    <property type="project" value="UniProtKB-KW"/>
</dbReference>
<organism evidence="12 13">
    <name type="scientific">Parthenolecanium corni</name>
    <dbReference type="NCBI Taxonomy" id="536013"/>
    <lineage>
        <taxon>Eukaryota</taxon>
        <taxon>Metazoa</taxon>
        <taxon>Ecdysozoa</taxon>
        <taxon>Arthropoda</taxon>
        <taxon>Hexapoda</taxon>
        <taxon>Insecta</taxon>
        <taxon>Pterygota</taxon>
        <taxon>Neoptera</taxon>
        <taxon>Paraneoptera</taxon>
        <taxon>Hemiptera</taxon>
        <taxon>Sternorrhyncha</taxon>
        <taxon>Coccoidea</taxon>
        <taxon>Coccidae</taxon>
        <taxon>Parthenolecanium</taxon>
    </lineage>
</organism>
<evidence type="ECO:0000256" key="3">
    <source>
        <dbReference type="ARBA" id="ARBA00022723"/>
    </source>
</evidence>
<keyword evidence="8 11" id="KW-0804">Transcription</keyword>
<evidence type="ECO:0000256" key="1">
    <source>
        <dbReference type="ARBA" id="ARBA00004123"/>
    </source>
</evidence>
<dbReference type="InterPro" id="IPR004600">
    <property type="entry name" value="TFIIH_Tfb4/GTF2H3"/>
</dbReference>
<evidence type="ECO:0000256" key="7">
    <source>
        <dbReference type="ARBA" id="ARBA00023015"/>
    </source>
</evidence>
<keyword evidence="9 11" id="KW-0234">DNA repair</keyword>
<dbReference type="InterPro" id="IPR024185">
    <property type="entry name" value="FTHF_cligase-like_sf"/>
</dbReference>
<evidence type="ECO:0000313" key="12">
    <source>
        <dbReference type="EMBL" id="KAK7588237.1"/>
    </source>
</evidence>
<dbReference type="GO" id="GO:0000439">
    <property type="term" value="C:transcription factor TFIIH core complex"/>
    <property type="evidence" value="ECO:0007669"/>
    <property type="project" value="UniProtKB-UniRule"/>
</dbReference>
<comment type="caution">
    <text evidence="12">The sequence shown here is derived from an EMBL/GenBank/DDBJ whole genome shotgun (WGS) entry which is preliminary data.</text>
</comment>
<evidence type="ECO:0000256" key="9">
    <source>
        <dbReference type="ARBA" id="ARBA00023204"/>
    </source>
</evidence>
<keyword evidence="7 11" id="KW-0805">Transcription regulation</keyword>
<dbReference type="Proteomes" id="UP001367676">
    <property type="component" value="Unassembled WGS sequence"/>
</dbReference>
<evidence type="ECO:0000256" key="5">
    <source>
        <dbReference type="ARBA" id="ARBA00022771"/>
    </source>
</evidence>
<evidence type="ECO:0000313" key="13">
    <source>
        <dbReference type="Proteomes" id="UP001367676"/>
    </source>
</evidence>
<dbReference type="PANTHER" id="PTHR12831">
    <property type="entry name" value="TRANSCRIPTION INITIATION FACTOR IIH TFIIH , POLYPEPTIDE 3-RELATED"/>
    <property type="match status" value="1"/>
</dbReference>
<dbReference type="GO" id="GO:0006289">
    <property type="term" value="P:nucleotide-excision repair"/>
    <property type="evidence" value="ECO:0007669"/>
    <property type="project" value="UniProtKB-UniRule"/>
</dbReference>
<evidence type="ECO:0000256" key="8">
    <source>
        <dbReference type="ARBA" id="ARBA00023163"/>
    </source>
</evidence>
<dbReference type="SUPFAM" id="SSF100950">
    <property type="entry name" value="NagB/RpiA/CoA transferase-like"/>
    <property type="match status" value="1"/>
</dbReference>
<keyword evidence="3 11" id="KW-0479">Metal-binding</keyword>
<gene>
    <name evidence="12" type="ORF">V9T40_005482</name>
</gene>
<keyword evidence="5 11" id="KW-0863">Zinc-finger</keyword>
<protein>
    <recommendedName>
        <fullName evidence="11">General transcription factor IIH subunit 3</fullName>
    </recommendedName>
    <alternativeName>
        <fullName evidence="11">General transcription factor IIH polypeptide 3</fullName>
    </alternativeName>
</protein>
<evidence type="ECO:0000256" key="2">
    <source>
        <dbReference type="ARBA" id="ARBA00005273"/>
    </source>
</evidence>
<keyword evidence="6 11" id="KW-0862">Zinc</keyword>
<keyword evidence="4 11" id="KW-0227">DNA damage</keyword>
<dbReference type="Pfam" id="PF01812">
    <property type="entry name" value="5-FTHF_cyc-lig"/>
    <property type="match status" value="1"/>
</dbReference>
<dbReference type="PANTHER" id="PTHR12831:SF0">
    <property type="entry name" value="GENERAL TRANSCRIPTION FACTOR IIH SUBUNIT 3"/>
    <property type="match status" value="1"/>
</dbReference>
<dbReference type="GO" id="GO:0005675">
    <property type="term" value="C:transcription factor TFIIH holo complex"/>
    <property type="evidence" value="ECO:0007669"/>
    <property type="project" value="UniProtKB-UniRule"/>
</dbReference>
<comment type="subunit">
    <text evidence="11">Part of a TFIID-containing RNA polymerase II pre-initiation complex that is composed of TBP and at least GTF2A1, GTF2A2, GTF2E1, GTF2E2, GTF2F1, GTF2H2, GTF2H3, GTF2H4, GTF2H5, GTF2B, TCEA1, ERCC2, ERCC3, TAF1, TAF2, TAF3, TAF4, TAF5, TAF6, TAF7, TAF8, TAF9, TAF10, TAF11, TAF12 and TAF13. Component of the 7-subunit TFIIH core complex composed of XPB/ERCC3, XPD/ERCC2, GTF2H1, GTF2H2, GTF2H3, GTF2H4 and GTF2H5, which is active in NER. The core complex associates with the 3-subunit CDK-activating kinase (CAK) module composed of CCNH/cyclin H, CDK7 and MNAT1 to form the 10-subunit holoenzyme (holo-TFIIH) active in transcription. Interacts with RARA; the interaction requires prior phosphorylation of RARA on 'Ser-369' which then enhances interaction of RARA with CDK7.</text>
</comment>
<dbReference type="AlphaFoldDB" id="A0AAN9TJB2"/>
<evidence type="ECO:0000256" key="10">
    <source>
        <dbReference type="ARBA" id="ARBA00023242"/>
    </source>
</evidence>
<comment type="similarity">
    <text evidence="2 11">Belongs to the TFB4 family.</text>
</comment>
<dbReference type="EMBL" id="JBBCAQ010000023">
    <property type="protein sequence ID" value="KAK7588237.1"/>
    <property type="molecule type" value="Genomic_DNA"/>
</dbReference>
<dbReference type="InterPro" id="IPR002698">
    <property type="entry name" value="FTHF_cligase"/>
</dbReference>
<sequence length="488" mass="55394">MSFDDQMATKMLSMKKALRQEMKQIISNMSIEEKLLQSNYVADKVIQHSKYLVGSRIGIYLNLPDEIQTDSILKHMFSIGKLCFIPRYNADSMEMVRMENLEERNTLPITKWNIPQPSEDSQREEAMQTGGLDVLIIPGRAFTKSGYRLGRGKGMYDKWLSQYKENFNGKLPFTIGLAFAQQILDELPVSETDQKLDQVLFDTQTEKSLLIVIVDTSLTHDVVCDNKLRVPEYLDAITVFVNCHTMLKPTNKVAVIAVDTIDCKFVYPDESIDLSSLRQTSGQCEIFSQVEHILRINISNFMSQNAKNEIVNTEPLIGAACAKSLCYISRLIREADAGETLNSRILIITGSDNECDKYVRFMNIIFTAQKLNITIDVCSLEHDIALLQQACDITEGIFFKVPNLSALLQYLLWIFLPDPSVRKKLVVPPPNRVDYRPLCFCHRELIDIGYVCSVCLSIFCKFTPICTTCEVVFKMPAALPGKAKKKKK</sequence>
<accession>A0AAN9TJB2</accession>
<dbReference type="InterPro" id="IPR037171">
    <property type="entry name" value="NagB/RpiA_transferase-like"/>
</dbReference>
<dbReference type="Gene3D" id="3.40.50.10420">
    <property type="entry name" value="NagB/RpiA/CoA transferase-like"/>
    <property type="match status" value="1"/>
</dbReference>
<dbReference type="Pfam" id="PF03850">
    <property type="entry name" value="Tfb4"/>
    <property type="match status" value="1"/>
</dbReference>
<dbReference type="NCBIfam" id="TIGR02727">
    <property type="entry name" value="MTHFS_bact"/>
    <property type="match status" value="1"/>
</dbReference>
<dbReference type="Gene3D" id="3.40.50.410">
    <property type="entry name" value="von Willebrand factor, type A domain"/>
    <property type="match status" value="1"/>
</dbReference>
<keyword evidence="10 11" id="KW-0539">Nucleus</keyword>
<dbReference type="GO" id="GO:0006355">
    <property type="term" value="P:regulation of DNA-templated transcription"/>
    <property type="evidence" value="ECO:0007669"/>
    <property type="project" value="InterPro"/>
</dbReference>
<dbReference type="InterPro" id="IPR036465">
    <property type="entry name" value="vWFA_dom_sf"/>
</dbReference>